<comment type="caution">
    <text evidence="6">The sequence shown here is derived from an EMBL/GenBank/DDBJ whole genome shotgun (WGS) entry which is preliminary data.</text>
</comment>
<dbReference type="EMBL" id="DRZI01000192">
    <property type="protein sequence ID" value="HHP81908.1"/>
    <property type="molecule type" value="Genomic_DNA"/>
</dbReference>
<comment type="similarity">
    <text evidence="1">Belongs to the eukaryotic ribosomal protein eL31 family.</text>
</comment>
<dbReference type="SMART" id="SM01380">
    <property type="entry name" value="Ribosomal_L31e"/>
    <property type="match status" value="1"/>
</dbReference>
<gene>
    <name evidence="6" type="ORF">ENM84_04505</name>
</gene>
<accession>A0A7C5XMN8</accession>
<keyword evidence="2" id="KW-0689">Ribosomal protein</keyword>
<dbReference type="GO" id="GO:0003735">
    <property type="term" value="F:structural constituent of ribosome"/>
    <property type="evidence" value="ECO:0007669"/>
    <property type="project" value="InterPro"/>
</dbReference>
<dbReference type="SUPFAM" id="SSF54575">
    <property type="entry name" value="Ribosomal protein L31e"/>
    <property type="match status" value="1"/>
</dbReference>
<evidence type="ECO:0000256" key="4">
    <source>
        <dbReference type="ARBA" id="ARBA00035230"/>
    </source>
</evidence>
<organism evidence="6">
    <name type="scientific">Ignisphaera aggregans</name>
    <dbReference type="NCBI Taxonomy" id="334771"/>
    <lineage>
        <taxon>Archaea</taxon>
        <taxon>Thermoproteota</taxon>
        <taxon>Thermoprotei</taxon>
        <taxon>Desulfurococcales</taxon>
        <taxon>Desulfurococcaceae</taxon>
        <taxon>Ignisphaera</taxon>
    </lineage>
</organism>
<evidence type="ECO:0000256" key="2">
    <source>
        <dbReference type="ARBA" id="ARBA00022980"/>
    </source>
</evidence>
<sequence length="90" mass="10422">MPQDKSDGLFIVSLRNVYRAGSRVDRGKRAVRYIKRFLERHLGGKVLLDSSIGMYIYSRKIEKPPHKIAIRFIKIDSNVYKATLALMAKR</sequence>
<dbReference type="GO" id="GO:1990904">
    <property type="term" value="C:ribonucleoprotein complex"/>
    <property type="evidence" value="ECO:0007669"/>
    <property type="project" value="UniProtKB-KW"/>
</dbReference>
<dbReference type="GO" id="GO:0005840">
    <property type="term" value="C:ribosome"/>
    <property type="evidence" value="ECO:0007669"/>
    <property type="project" value="UniProtKB-KW"/>
</dbReference>
<dbReference type="InterPro" id="IPR000054">
    <property type="entry name" value="Ribosomal_eL31"/>
</dbReference>
<name>A0A7C5XMN8_9CREN</name>
<protein>
    <recommendedName>
        <fullName evidence="4">Large ribosomal subunit protein eL31</fullName>
    </recommendedName>
    <alternativeName>
        <fullName evidence="5">50S ribosomal protein L31e</fullName>
    </alternativeName>
</protein>
<evidence type="ECO:0000256" key="3">
    <source>
        <dbReference type="ARBA" id="ARBA00023274"/>
    </source>
</evidence>
<keyword evidence="3" id="KW-0687">Ribonucleoprotein</keyword>
<reference evidence="6" key="1">
    <citation type="journal article" date="2020" name="mSystems">
        <title>Genome- and Community-Level Interaction Insights into Carbon Utilization and Element Cycling Functions of Hydrothermarchaeota in Hydrothermal Sediment.</title>
        <authorList>
            <person name="Zhou Z."/>
            <person name="Liu Y."/>
            <person name="Xu W."/>
            <person name="Pan J."/>
            <person name="Luo Z.H."/>
            <person name="Li M."/>
        </authorList>
    </citation>
    <scope>NUCLEOTIDE SEQUENCE [LARGE SCALE GENOMIC DNA]</scope>
    <source>
        <strain evidence="6">SpSt-1121</strain>
    </source>
</reference>
<dbReference type="InterPro" id="IPR023621">
    <property type="entry name" value="Ribosomal_eL31_dom_sf"/>
</dbReference>
<dbReference type="Pfam" id="PF01198">
    <property type="entry name" value="Ribosomal_L31e"/>
    <property type="match status" value="1"/>
</dbReference>
<evidence type="ECO:0000256" key="1">
    <source>
        <dbReference type="ARBA" id="ARBA00010808"/>
    </source>
</evidence>
<dbReference type="AlphaFoldDB" id="A0A7C5XMN8"/>
<evidence type="ECO:0000313" key="6">
    <source>
        <dbReference type="EMBL" id="HHP81908.1"/>
    </source>
</evidence>
<dbReference type="Gene3D" id="3.10.440.10">
    <property type="match status" value="1"/>
</dbReference>
<evidence type="ECO:0000256" key="5">
    <source>
        <dbReference type="ARBA" id="ARBA00035378"/>
    </source>
</evidence>
<proteinExistence type="inferred from homology"/>
<dbReference type="GO" id="GO:0006412">
    <property type="term" value="P:translation"/>
    <property type="evidence" value="ECO:0007669"/>
    <property type="project" value="InterPro"/>
</dbReference>